<keyword evidence="3 6" id="KW-0677">Repeat</keyword>
<evidence type="ECO:0000256" key="6">
    <source>
        <dbReference type="RuleBase" id="RU280815"/>
    </source>
</evidence>
<feature type="disulfide bond" evidence="5">
    <location>
        <begin position="217"/>
        <end position="226"/>
    </location>
</feature>
<evidence type="ECO:0000256" key="5">
    <source>
        <dbReference type="PROSITE-ProRule" id="PRU00377"/>
    </source>
</evidence>
<dbReference type="OrthoDB" id="283575at2759"/>
<evidence type="ECO:0000256" key="3">
    <source>
        <dbReference type="ARBA" id="ARBA00022737"/>
    </source>
</evidence>
<keyword evidence="2 6" id="KW-0245">EGF-like domain</keyword>
<organism evidence="9 10">
    <name type="scientific">Caenorhabditis auriculariae</name>
    <dbReference type="NCBI Taxonomy" id="2777116"/>
    <lineage>
        <taxon>Eukaryota</taxon>
        <taxon>Metazoa</taxon>
        <taxon>Ecdysozoa</taxon>
        <taxon>Nematoda</taxon>
        <taxon>Chromadorea</taxon>
        <taxon>Rhabditida</taxon>
        <taxon>Rhabditina</taxon>
        <taxon>Rhabditomorpha</taxon>
        <taxon>Rhabditoidea</taxon>
        <taxon>Rhabditidae</taxon>
        <taxon>Peloderinae</taxon>
        <taxon>Caenorhabditis</taxon>
    </lineage>
</organism>
<evidence type="ECO:0000313" key="9">
    <source>
        <dbReference type="EMBL" id="CAD6191705.1"/>
    </source>
</evidence>
<keyword evidence="1 6" id="KW-0217">Developmental protein</keyword>
<keyword evidence="6" id="KW-0732">Signal</keyword>
<name>A0A8S1H8F6_9PELO</name>
<protein>
    <recommendedName>
        <fullName evidence="6">Delta-like protein</fullName>
    </recommendedName>
</protein>
<keyword evidence="4 5" id="KW-1015">Disulfide bond</keyword>
<comment type="function">
    <text evidence="6">Putative Notch ligand involved in the mediation of Notch signaling.</text>
</comment>
<accession>A0A8S1H8F6</accession>
<dbReference type="Proteomes" id="UP000835052">
    <property type="component" value="Unassembled WGS sequence"/>
</dbReference>
<evidence type="ECO:0000256" key="2">
    <source>
        <dbReference type="ARBA" id="ARBA00022536"/>
    </source>
</evidence>
<comment type="subcellular location">
    <subcellularLocation>
        <location evidence="6">Membrane</location>
        <topology evidence="6">Single-pass type I membrane protein</topology>
    </subcellularLocation>
</comment>
<dbReference type="SMART" id="SM00051">
    <property type="entry name" value="DSL"/>
    <property type="match status" value="1"/>
</dbReference>
<sequence length="294" mass="34042">MIMCVCAIVARHFMDPEVYDEEESYQGFFKYFDYYYLALSILLMSIVIIDFFHEHKRNKVAPVTRVMKALLALGFMLVVILAATRAKKIFKLEVTAKKKIDFTAMYGKDKVEKKMNSGEVFLVEFKSSDESQISLLFDVTTFKNDDLPRLALWQNVAHFDANATAEWIKALETEYFTSRSMVICERNYSGPQCDRYCFVAKELADRMECDKNGTLRCLPAHHGKSCDPNPNNSTIDTENEQSWLQSCTSINFFFPIFVLGGYLIAMLCMRFSEWREARREVPSPEYPLIIRNAN</sequence>
<evidence type="ECO:0000256" key="4">
    <source>
        <dbReference type="ARBA" id="ARBA00023157"/>
    </source>
</evidence>
<keyword evidence="6 7" id="KW-1133">Transmembrane helix</keyword>
<evidence type="ECO:0000256" key="1">
    <source>
        <dbReference type="ARBA" id="ARBA00022473"/>
    </source>
</evidence>
<dbReference type="AlphaFoldDB" id="A0A8S1H8F6"/>
<keyword evidence="10" id="KW-1185">Reference proteome</keyword>
<dbReference type="PROSITE" id="PS51051">
    <property type="entry name" value="DSL"/>
    <property type="match status" value="1"/>
</dbReference>
<keyword evidence="6 7" id="KW-0812">Transmembrane</keyword>
<dbReference type="Pfam" id="PF01414">
    <property type="entry name" value="DSL"/>
    <property type="match status" value="1"/>
</dbReference>
<dbReference type="EMBL" id="CAJGYM010000022">
    <property type="protein sequence ID" value="CAD6191705.1"/>
    <property type="molecule type" value="Genomic_DNA"/>
</dbReference>
<feature type="disulfide bond" evidence="5">
    <location>
        <begin position="197"/>
        <end position="209"/>
    </location>
</feature>
<evidence type="ECO:0000259" key="8">
    <source>
        <dbReference type="PROSITE" id="PS51051"/>
    </source>
</evidence>
<dbReference type="Gene3D" id="2.10.25.140">
    <property type="match status" value="1"/>
</dbReference>
<feature type="transmembrane region" description="Helical" evidence="7">
    <location>
        <begin position="34"/>
        <end position="53"/>
    </location>
</feature>
<feature type="transmembrane region" description="Helical" evidence="7">
    <location>
        <begin position="65"/>
        <end position="83"/>
    </location>
</feature>
<keyword evidence="6 7" id="KW-0472">Membrane</keyword>
<dbReference type="GO" id="GO:0016020">
    <property type="term" value="C:membrane"/>
    <property type="evidence" value="ECO:0007669"/>
    <property type="project" value="UniProtKB-SubCell"/>
</dbReference>
<feature type="domain" description="DSL" evidence="8">
    <location>
        <begin position="182"/>
        <end position="226"/>
    </location>
</feature>
<evidence type="ECO:0000313" key="10">
    <source>
        <dbReference type="Proteomes" id="UP000835052"/>
    </source>
</evidence>
<gene>
    <name evidence="9" type="ORF">CAUJ_LOCUS7624</name>
</gene>
<comment type="caution">
    <text evidence="9">The sequence shown here is derived from an EMBL/GenBank/DDBJ whole genome shotgun (WGS) entry which is preliminary data.</text>
</comment>
<feature type="disulfide bond" evidence="5">
    <location>
        <begin position="184"/>
        <end position="193"/>
    </location>
</feature>
<proteinExistence type="predicted"/>
<evidence type="ECO:0000256" key="7">
    <source>
        <dbReference type="SAM" id="Phobius"/>
    </source>
</evidence>
<reference evidence="9" key="1">
    <citation type="submission" date="2020-10" db="EMBL/GenBank/DDBJ databases">
        <authorList>
            <person name="Kikuchi T."/>
        </authorList>
    </citation>
    <scope>NUCLEOTIDE SEQUENCE</scope>
    <source>
        <strain evidence="9">NKZ352</strain>
    </source>
</reference>
<dbReference type="GO" id="GO:0007154">
    <property type="term" value="P:cell communication"/>
    <property type="evidence" value="ECO:0007669"/>
    <property type="project" value="InterPro"/>
</dbReference>
<dbReference type="InterPro" id="IPR001774">
    <property type="entry name" value="DSL"/>
</dbReference>
<feature type="transmembrane region" description="Helical" evidence="7">
    <location>
        <begin position="252"/>
        <end position="269"/>
    </location>
</feature>